<dbReference type="GO" id="GO:0016757">
    <property type="term" value="F:glycosyltransferase activity"/>
    <property type="evidence" value="ECO:0007669"/>
    <property type="project" value="InterPro"/>
</dbReference>
<dbReference type="CDD" id="cd03801">
    <property type="entry name" value="GT4_PimA-like"/>
    <property type="match status" value="1"/>
</dbReference>
<reference evidence="2" key="1">
    <citation type="journal article" date="2020" name="Nature">
        <title>Giant virus diversity and host interactions through global metagenomics.</title>
        <authorList>
            <person name="Schulz F."/>
            <person name="Roux S."/>
            <person name="Paez-Espino D."/>
            <person name="Jungbluth S."/>
            <person name="Walsh D.A."/>
            <person name="Denef V.J."/>
            <person name="McMahon K.D."/>
            <person name="Konstantinidis K.T."/>
            <person name="Eloe-Fadrosh E.A."/>
            <person name="Kyrpides N.C."/>
            <person name="Woyke T."/>
        </authorList>
    </citation>
    <scope>NUCLEOTIDE SEQUENCE</scope>
    <source>
        <strain evidence="2">GVMAG-S-ERX555907-94</strain>
    </source>
</reference>
<feature type="domain" description="Glycosyl transferase family 1" evidence="1">
    <location>
        <begin position="234"/>
        <end position="382"/>
    </location>
</feature>
<evidence type="ECO:0000259" key="1">
    <source>
        <dbReference type="Pfam" id="PF00534"/>
    </source>
</evidence>
<evidence type="ECO:0000313" key="2">
    <source>
        <dbReference type="EMBL" id="QHU23568.1"/>
    </source>
</evidence>
<dbReference type="Pfam" id="PF00534">
    <property type="entry name" value="Glycos_transf_1"/>
    <property type="match status" value="1"/>
</dbReference>
<dbReference type="SUPFAM" id="SSF53756">
    <property type="entry name" value="UDP-Glycosyltransferase/glycogen phosphorylase"/>
    <property type="match status" value="1"/>
</dbReference>
<protein>
    <recommendedName>
        <fullName evidence="1">Glycosyl transferase family 1 domain-containing protein</fullName>
    </recommendedName>
</protein>
<sequence>MIYHCITGFFQNIFQILCMVFERFNLYVGNDIYKIILSLFDIHSSNILNTPKHEIIFHQKIKVGLLTNEIPPIVYGGVATWIVNFIKMFENDPDIEVIPIFLAYNDKLPESCHKKYPSIRVIEKPEDIVSCFSDIDICVNNLWIALDTITQIKDSFPELNIISVCHSLIRMENITNMGSCYTNNFNQQEITFQNSDYVVLISKAEENYYNQFGYNLFDTKTRVIYNSYSPKYDHQENKSNYDSNTLGYIGRHVPRKRPEIPILAVSNRENVKENVKVINMGVDYDKYDNEYWRKLQKEYENNLVVIPFSTDENVKESYWKDIGVNCITGIYEPFGYTICETIDRRVPVIVSDIDGPKEIIEEVKDSIVTYEVDVDNYQNDIHNFSVALDKMLKITPEQRKFNCENARKCLDKLRPEVIKEDWKQLIHEIIY</sequence>
<dbReference type="Gene3D" id="3.40.50.2000">
    <property type="entry name" value="Glycogen Phosphorylase B"/>
    <property type="match status" value="1"/>
</dbReference>
<dbReference type="InterPro" id="IPR001296">
    <property type="entry name" value="Glyco_trans_1"/>
</dbReference>
<dbReference type="AlphaFoldDB" id="A0A6C0L528"/>
<dbReference type="PANTHER" id="PTHR12526:SF630">
    <property type="entry name" value="GLYCOSYLTRANSFERASE"/>
    <property type="match status" value="1"/>
</dbReference>
<proteinExistence type="predicted"/>
<accession>A0A6C0L528</accession>
<name>A0A6C0L528_9ZZZZ</name>
<dbReference type="PANTHER" id="PTHR12526">
    <property type="entry name" value="GLYCOSYLTRANSFERASE"/>
    <property type="match status" value="1"/>
</dbReference>
<organism evidence="2">
    <name type="scientific">viral metagenome</name>
    <dbReference type="NCBI Taxonomy" id="1070528"/>
    <lineage>
        <taxon>unclassified sequences</taxon>
        <taxon>metagenomes</taxon>
        <taxon>organismal metagenomes</taxon>
    </lineage>
</organism>
<dbReference type="EMBL" id="MN741034">
    <property type="protein sequence ID" value="QHU23568.1"/>
    <property type="molecule type" value="Genomic_DNA"/>
</dbReference>